<evidence type="ECO:0000313" key="3">
    <source>
        <dbReference type="Proteomes" id="UP000004995"/>
    </source>
</evidence>
<dbReference type="Proteomes" id="UP000004995">
    <property type="component" value="Unassembled WGS sequence"/>
</dbReference>
<sequence>MAPRLILARSFRAASTHGHHRVKRGSAPCLAPTAAALSPGSGAHPPAHHDRSSRAAFSPCAATEAPQVLATLVAAGLPPRSALSRRHRGPIDSPSPAAPVGARFPTHAMAASRCLPPRSGQAQRRPSEITPPPPF</sequence>
<evidence type="ECO:0000256" key="1">
    <source>
        <dbReference type="SAM" id="MobiDB-lite"/>
    </source>
</evidence>
<dbReference type="InParanoid" id="K4ANL1"/>
<accession>K4ANL1</accession>
<proteinExistence type="predicted"/>
<protein>
    <submittedName>
        <fullName evidence="2">Uncharacterized protein</fullName>
    </submittedName>
</protein>
<dbReference type="HOGENOM" id="CLU_1889383_0_0_1"/>
<feature type="region of interest" description="Disordered" evidence="1">
    <location>
        <begin position="15"/>
        <end position="59"/>
    </location>
</feature>
<reference evidence="3" key="1">
    <citation type="journal article" date="2012" name="Nat. Biotechnol.">
        <title>Reference genome sequence of the model plant Setaria.</title>
        <authorList>
            <person name="Bennetzen J.L."/>
            <person name="Schmutz J."/>
            <person name="Wang H."/>
            <person name="Percifield R."/>
            <person name="Hawkins J."/>
            <person name="Pontaroli A.C."/>
            <person name="Estep M."/>
            <person name="Feng L."/>
            <person name="Vaughn J.N."/>
            <person name="Grimwood J."/>
            <person name="Jenkins J."/>
            <person name="Barry K."/>
            <person name="Lindquist E."/>
            <person name="Hellsten U."/>
            <person name="Deshpande S."/>
            <person name="Wang X."/>
            <person name="Wu X."/>
            <person name="Mitros T."/>
            <person name="Triplett J."/>
            <person name="Yang X."/>
            <person name="Ye C.Y."/>
            <person name="Mauro-Herrera M."/>
            <person name="Wang L."/>
            <person name="Li P."/>
            <person name="Sharma M."/>
            <person name="Sharma R."/>
            <person name="Ronald P.C."/>
            <person name="Panaud O."/>
            <person name="Kellogg E.A."/>
            <person name="Brutnell T.P."/>
            <person name="Doust A.N."/>
            <person name="Tuskan G.A."/>
            <person name="Rokhsar D."/>
            <person name="Devos K.M."/>
        </authorList>
    </citation>
    <scope>NUCLEOTIDE SEQUENCE [LARGE SCALE GENOMIC DNA]</scope>
    <source>
        <strain evidence="3">cv. Yugu1</strain>
    </source>
</reference>
<dbReference type="Gramene" id="KQK91403">
    <property type="protein sequence ID" value="KQK91403"/>
    <property type="gene ID" value="SETIT_040508mg"/>
</dbReference>
<dbReference type="AlphaFoldDB" id="K4ANL1"/>
<dbReference type="EnsemblPlants" id="KQK91403">
    <property type="protein sequence ID" value="KQK91403"/>
    <property type="gene ID" value="SETIT_040508mg"/>
</dbReference>
<reference evidence="2" key="2">
    <citation type="submission" date="2018-08" db="UniProtKB">
        <authorList>
            <consortium name="EnsemblPlants"/>
        </authorList>
    </citation>
    <scope>IDENTIFICATION</scope>
    <source>
        <strain evidence="2">Yugu1</strain>
    </source>
</reference>
<feature type="region of interest" description="Disordered" evidence="1">
    <location>
        <begin position="80"/>
        <end position="135"/>
    </location>
</feature>
<organism evidence="2 3">
    <name type="scientific">Setaria italica</name>
    <name type="common">Foxtail millet</name>
    <name type="synonym">Panicum italicum</name>
    <dbReference type="NCBI Taxonomy" id="4555"/>
    <lineage>
        <taxon>Eukaryota</taxon>
        <taxon>Viridiplantae</taxon>
        <taxon>Streptophyta</taxon>
        <taxon>Embryophyta</taxon>
        <taxon>Tracheophyta</taxon>
        <taxon>Spermatophyta</taxon>
        <taxon>Magnoliopsida</taxon>
        <taxon>Liliopsida</taxon>
        <taxon>Poales</taxon>
        <taxon>Poaceae</taxon>
        <taxon>PACMAD clade</taxon>
        <taxon>Panicoideae</taxon>
        <taxon>Panicodae</taxon>
        <taxon>Paniceae</taxon>
        <taxon>Cenchrinae</taxon>
        <taxon>Setaria</taxon>
    </lineage>
</organism>
<name>K4ANL1_SETIT</name>
<keyword evidence="3" id="KW-1185">Reference proteome</keyword>
<dbReference type="EMBL" id="AGNK02006034">
    <property type="status" value="NOT_ANNOTATED_CDS"/>
    <property type="molecule type" value="Genomic_DNA"/>
</dbReference>
<evidence type="ECO:0000313" key="2">
    <source>
        <dbReference type="EnsemblPlants" id="KQK91403"/>
    </source>
</evidence>